<keyword evidence="2" id="KW-1185">Reference proteome</keyword>
<name>A0ABQ8SJ41_PERAM</name>
<comment type="caution">
    <text evidence="1">The sequence shown here is derived from an EMBL/GenBank/DDBJ whole genome shotgun (WGS) entry which is preliminary data.</text>
</comment>
<gene>
    <name evidence="1" type="ORF">ANN_16322</name>
</gene>
<sequence length="73" mass="8367">MDLREVGYDDRDWINLAQNRDRWRAYCRNSVSSHDDGRVEQRKILPGTESGFSALRAAALSTKPHRIPIPVSD</sequence>
<evidence type="ECO:0000313" key="1">
    <source>
        <dbReference type="EMBL" id="KAJ4434003.1"/>
    </source>
</evidence>
<protein>
    <submittedName>
        <fullName evidence="1">Uncharacterized protein</fullName>
    </submittedName>
</protein>
<dbReference type="Proteomes" id="UP001148838">
    <property type="component" value="Unassembled WGS sequence"/>
</dbReference>
<proteinExistence type="predicted"/>
<accession>A0ABQ8SJ41</accession>
<dbReference type="EMBL" id="JAJSOF020000027">
    <property type="protein sequence ID" value="KAJ4434003.1"/>
    <property type="molecule type" value="Genomic_DNA"/>
</dbReference>
<evidence type="ECO:0000313" key="2">
    <source>
        <dbReference type="Proteomes" id="UP001148838"/>
    </source>
</evidence>
<reference evidence="1 2" key="1">
    <citation type="journal article" date="2022" name="Allergy">
        <title>Genome assembly and annotation of Periplaneta americana reveal a comprehensive cockroach allergen profile.</title>
        <authorList>
            <person name="Wang L."/>
            <person name="Xiong Q."/>
            <person name="Saelim N."/>
            <person name="Wang L."/>
            <person name="Nong W."/>
            <person name="Wan A.T."/>
            <person name="Shi M."/>
            <person name="Liu X."/>
            <person name="Cao Q."/>
            <person name="Hui J.H.L."/>
            <person name="Sookrung N."/>
            <person name="Leung T.F."/>
            <person name="Tungtrongchitr A."/>
            <person name="Tsui S.K.W."/>
        </authorList>
    </citation>
    <scope>NUCLEOTIDE SEQUENCE [LARGE SCALE GENOMIC DNA]</scope>
    <source>
        <strain evidence="1">PWHHKU_190912</strain>
    </source>
</reference>
<organism evidence="1 2">
    <name type="scientific">Periplaneta americana</name>
    <name type="common">American cockroach</name>
    <name type="synonym">Blatta americana</name>
    <dbReference type="NCBI Taxonomy" id="6978"/>
    <lineage>
        <taxon>Eukaryota</taxon>
        <taxon>Metazoa</taxon>
        <taxon>Ecdysozoa</taxon>
        <taxon>Arthropoda</taxon>
        <taxon>Hexapoda</taxon>
        <taxon>Insecta</taxon>
        <taxon>Pterygota</taxon>
        <taxon>Neoptera</taxon>
        <taxon>Polyneoptera</taxon>
        <taxon>Dictyoptera</taxon>
        <taxon>Blattodea</taxon>
        <taxon>Blattoidea</taxon>
        <taxon>Blattidae</taxon>
        <taxon>Blattinae</taxon>
        <taxon>Periplaneta</taxon>
    </lineage>
</organism>